<keyword evidence="2" id="KW-1185">Reference proteome</keyword>
<name>A0ACC2ZZ87_9EURO</name>
<accession>A0ACC2ZZ87</accession>
<evidence type="ECO:0000313" key="1">
    <source>
        <dbReference type="EMBL" id="KAJ9653021.1"/>
    </source>
</evidence>
<gene>
    <name evidence="1" type="ORF">H2198_007768</name>
</gene>
<protein>
    <submittedName>
        <fullName evidence="1">Uncharacterized protein</fullName>
    </submittedName>
</protein>
<sequence>MSSGGAPTICLWDGISRTSAIWNYQVGEPELSVRDANCFVHLSTGDTCTGPSFKIRFDTLVSSSCQPLIEEALVFQPPRPSSVIPSGSSRLSKASTTPKLFCSLFIEPPKDCKASEIIQYHITSRNFFAWMMSLPIVGPDIVSALIALKIRMDAWRSQTADNLAAIYEYAKAQGYGELGDLQAVLSKHVSGIIIQPMDYTMVTPTDGHREPEAIGGAITLTRFITRKIQLVGRRMFESQVWTKRSNLLPPESHCSSRTSISLEAADSALSLPHGETTISSVLVPTKKVRPAYLTSQSAVENPQCTCALRLSLPDFSKIPGGTIDAISHDLENQICWRQNSSRKTSSRLSTQFNNAAVSSAFYTNTSSSSALSSSDQEARNDKTIPTTLSSPVSPTKEHETVDDAMPLPPSPMALRPDMPDQRNEVPSMIPLPMSPTKEDEVINYSAPQAPPCLITRNTKRVTWSPTVTSTHHAQPPPSLATSALPALRKDQHLGELTRFPSLHKDKTSSDVPSESIRRSSQPACFGAESALKCLERDTCTVMINTDISHHNTKSELHLGLHSTNKPTINGSIQQSNSGIQKLVTRPPSASTEKTETSRITIMPDKKDSNHISNDTDKPMLVRQLSDQPLEAALVTPVEEVLRSYRIPLEPHAALETQAVGISDSHIMDHLLEELTSIEHRSAVESEARVGDVRYSDSAAHTDELLANMQIPKYGPYLIEKEPSFSYRKQAKILKLRKWFSNSGRVKKQMAEATTSHVVNVLVLDENGHFSAMSSPAMEPPYHHDELLPARARTPMCELDV</sequence>
<reference evidence="1" key="1">
    <citation type="submission" date="2022-10" db="EMBL/GenBank/DDBJ databases">
        <title>Culturing micro-colonial fungi from biological soil crusts in the Mojave desert and describing Neophaeococcomyces mojavensis, and introducing the new genera and species Taxawa tesnikishii.</title>
        <authorList>
            <person name="Kurbessoian T."/>
            <person name="Stajich J.E."/>
        </authorList>
    </citation>
    <scope>NUCLEOTIDE SEQUENCE</scope>
    <source>
        <strain evidence="1">JES_112</strain>
    </source>
</reference>
<comment type="caution">
    <text evidence="1">The sequence shown here is derived from an EMBL/GenBank/DDBJ whole genome shotgun (WGS) entry which is preliminary data.</text>
</comment>
<evidence type="ECO:0000313" key="2">
    <source>
        <dbReference type="Proteomes" id="UP001172386"/>
    </source>
</evidence>
<dbReference type="EMBL" id="JAPDRQ010000171">
    <property type="protein sequence ID" value="KAJ9653021.1"/>
    <property type="molecule type" value="Genomic_DNA"/>
</dbReference>
<proteinExistence type="predicted"/>
<dbReference type="Proteomes" id="UP001172386">
    <property type="component" value="Unassembled WGS sequence"/>
</dbReference>
<organism evidence="1 2">
    <name type="scientific">Neophaeococcomyces mojaviensis</name>
    <dbReference type="NCBI Taxonomy" id="3383035"/>
    <lineage>
        <taxon>Eukaryota</taxon>
        <taxon>Fungi</taxon>
        <taxon>Dikarya</taxon>
        <taxon>Ascomycota</taxon>
        <taxon>Pezizomycotina</taxon>
        <taxon>Eurotiomycetes</taxon>
        <taxon>Chaetothyriomycetidae</taxon>
        <taxon>Chaetothyriales</taxon>
        <taxon>Chaetothyriales incertae sedis</taxon>
        <taxon>Neophaeococcomyces</taxon>
    </lineage>
</organism>